<feature type="transmembrane region" description="Helical" evidence="10">
    <location>
        <begin position="446"/>
        <end position="470"/>
    </location>
</feature>
<dbReference type="GO" id="GO:0071555">
    <property type="term" value="P:cell wall organization"/>
    <property type="evidence" value="ECO:0007669"/>
    <property type="project" value="UniProtKB-UniRule"/>
</dbReference>
<dbReference type="PANTHER" id="PTHR47019:SF1">
    <property type="entry name" value="LIPID II FLIPPASE MURJ"/>
    <property type="match status" value="1"/>
</dbReference>
<dbReference type="GO" id="GO:0005886">
    <property type="term" value="C:plasma membrane"/>
    <property type="evidence" value="ECO:0007669"/>
    <property type="project" value="UniProtKB-SubCell"/>
</dbReference>
<dbReference type="KEGG" id="nba:CUN60_08255"/>
<comment type="subcellular location">
    <subcellularLocation>
        <location evidence="10">Cell inner membrane</location>
        <topology evidence="10">Multi-pass membrane protein</topology>
    </subcellularLocation>
    <subcellularLocation>
        <location evidence="1">Cell membrane</location>
        <topology evidence="1">Multi-pass membrane protein</topology>
    </subcellularLocation>
</comment>
<dbReference type="PIRSF" id="PIRSF002869">
    <property type="entry name" value="MviN"/>
    <property type="match status" value="1"/>
</dbReference>
<dbReference type="GO" id="GO:0034204">
    <property type="term" value="P:lipid translocation"/>
    <property type="evidence" value="ECO:0007669"/>
    <property type="project" value="TreeGrafter"/>
</dbReference>
<dbReference type="UniPathway" id="UPA00219"/>
<dbReference type="EMBL" id="CP024847">
    <property type="protein sequence ID" value="AUR52287.1"/>
    <property type="molecule type" value="Genomic_DNA"/>
</dbReference>
<evidence type="ECO:0000256" key="7">
    <source>
        <dbReference type="ARBA" id="ARBA00023136"/>
    </source>
</evidence>
<comment type="pathway">
    <text evidence="10">Cell wall biogenesis; peptidoglycan biosynthesis.</text>
</comment>
<keyword evidence="10" id="KW-0997">Cell inner membrane</keyword>
<dbReference type="HAMAP" id="MF_02078">
    <property type="entry name" value="MurJ_MviN"/>
    <property type="match status" value="1"/>
</dbReference>
<dbReference type="NCBIfam" id="TIGR01695">
    <property type="entry name" value="murJ_mviN"/>
    <property type="match status" value="1"/>
</dbReference>
<evidence type="ECO:0000256" key="1">
    <source>
        <dbReference type="ARBA" id="ARBA00004651"/>
    </source>
</evidence>
<sequence>MAKSTNLLRSLLNVSGMTLISRILGFLRDMLQAIYFGAGAYTDAFNVAFKLPNLLRRIFAEGAFSQAFVPVLAEHKNTKTHQETREFVASIMGVLATVLLIVTLLGMTFAAVVIWVTAPGFTNDPNKFALTVSLLRITFPYILFISIASLIGGVLNTWGLFSIPSFTPTILNISFIVFILCFRHYFEPSILTLAWATFVGGLLQLLFQLPYLKKIDMLVRPKLDWRNPAVRKVVKLMGPAIFAVSIAQISLVINTIYASFLPTGSISWMYYADRLMEFPTGVLGVALGTILLPSLSRHASSGNKESFSKLLDWGIRLCLLLALPATVGLGLLAKPLTMTLFMHGKFNLHDVTMTSYALIAYSIGLLGLILVKVLAPGFYANQDIKTPVKIAIFVLCCTQLMNLVFIGPLKHAGLSLSIGLSACINAANLCYFLIKKGLYQPQSGWWNFLFRLVVAILLMALTIELVLYFTPVDFSGHMLKRVISLASVIIVAAISYFGGLFLLGFRVRDFKHKDKF</sequence>
<evidence type="ECO:0000256" key="10">
    <source>
        <dbReference type="HAMAP-Rule" id="MF_02078"/>
    </source>
</evidence>
<keyword evidence="10 11" id="KW-0813">Transport</keyword>
<keyword evidence="6 10" id="KW-1133">Transmembrane helix</keyword>
<evidence type="ECO:0000256" key="5">
    <source>
        <dbReference type="ARBA" id="ARBA00022984"/>
    </source>
</evidence>
<dbReference type="PANTHER" id="PTHR47019">
    <property type="entry name" value="LIPID II FLIPPASE MURJ"/>
    <property type="match status" value="1"/>
</dbReference>
<dbReference type="RefSeq" id="WP_102951583.1">
    <property type="nucleotide sequence ID" value="NZ_CP024847.1"/>
</dbReference>
<dbReference type="GO" id="GO:0009252">
    <property type="term" value="P:peptidoglycan biosynthetic process"/>
    <property type="evidence" value="ECO:0007669"/>
    <property type="project" value="UniProtKB-UniRule"/>
</dbReference>
<feature type="transmembrane region" description="Helical" evidence="10">
    <location>
        <begin position="387"/>
        <end position="406"/>
    </location>
</feature>
<name>A0A2I7N742_9NEIS</name>
<dbReference type="Proteomes" id="UP000236655">
    <property type="component" value="Chromosome"/>
</dbReference>
<dbReference type="InterPro" id="IPR004268">
    <property type="entry name" value="MurJ"/>
</dbReference>
<dbReference type="InterPro" id="IPR051050">
    <property type="entry name" value="Lipid_II_flippase_MurJ/MviN"/>
</dbReference>
<feature type="transmembrane region" description="Helical" evidence="10">
    <location>
        <begin position="278"/>
        <end position="295"/>
    </location>
</feature>
<keyword evidence="10 11" id="KW-0961">Cell wall biogenesis/degradation</keyword>
<comment type="function">
    <text evidence="8 10 11">Involved in peptidoglycan biosynthesis. Transports lipid-linked peptidoglycan precursors from the inner to the outer leaflet of the cytoplasmic membrane.</text>
</comment>
<feature type="transmembrane region" description="Helical" evidence="10">
    <location>
        <begin position="315"/>
        <end position="333"/>
    </location>
</feature>
<keyword evidence="3 10" id="KW-0812">Transmembrane</keyword>
<evidence type="ECO:0000313" key="13">
    <source>
        <dbReference type="Proteomes" id="UP000236655"/>
    </source>
</evidence>
<proteinExistence type="inferred from homology"/>
<dbReference type="GO" id="GO:0015648">
    <property type="term" value="F:lipid-linked peptidoglycan transporter activity"/>
    <property type="evidence" value="ECO:0007669"/>
    <property type="project" value="UniProtKB-UniRule"/>
</dbReference>
<evidence type="ECO:0000256" key="3">
    <source>
        <dbReference type="ARBA" id="ARBA00022692"/>
    </source>
</evidence>
<dbReference type="AlphaFoldDB" id="A0A2I7N742"/>
<dbReference type="OrthoDB" id="9816572at2"/>
<dbReference type="CDD" id="cd13123">
    <property type="entry name" value="MATE_MurJ_like"/>
    <property type="match status" value="1"/>
</dbReference>
<keyword evidence="13" id="KW-1185">Reference proteome</keyword>
<feature type="transmembrane region" description="Helical" evidence="10">
    <location>
        <begin position="412"/>
        <end position="434"/>
    </location>
</feature>
<comment type="caution">
    <text evidence="10">Lacks conserved residue(s) required for the propagation of feature annotation.</text>
</comment>
<protein>
    <recommendedName>
        <fullName evidence="10">Probable lipid II flippase MurJ</fullName>
    </recommendedName>
</protein>
<feature type="transmembrane region" description="Helical" evidence="10">
    <location>
        <begin position="482"/>
        <end position="505"/>
    </location>
</feature>
<evidence type="ECO:0000313" key="12">
    <source>
        <dbReference type="EMBL" id="AUR52287.1"/>
    </source>
</evidence>
<keyword evidence="5 10" id="KW-0573">Peptidoglycan synthesis</keyword>
<organism evidence="12 13">
    <name type="scientific">Aquella oligotrophica</name>
    <dbReference type="NCBI Taxonomy" id="2067065"/>
    <lineage>
        <taxon>Bacteria</taxon>
        <taxon>Pseudomonadati</taxon>
        <taxon>Pseudomonadota</taxon>
        <taxon>Betaproteobacteria</taxon>
        <taxon>Neisseriales</taxon>
        <taxon>Neisseriaceae</taxon>
        <taxon>Aquella</taxon>
    </lineage>
</organism>
<evidence type="ECO:0000256" key="11">
    <source>
        <dbReference type="PIRNR" id="PIRNR002869"/>
    </source>
</evidence>
<evidence type="ECO:0000256" key="8">
    <source>
        <dbReference type="ARBA" id="ARBA00060041"/>
    </source>
</evidence>
<accession>A0A2I7N742</accession>
<evidence type="ECO:0000256" key="6">
    <source>
        <dbReference type="ARBA" id="ARBA00022989"/>
    </source>
</evidence>
<dbReference type="GO" id="GO:0008360">
    <property type="term" value="P:regulation of cell shape"/>
    <property type="evidence" value="ECO:0007669"/>
    <property type="project" value="UniProtKB-UniRule"/>
</dbReference>
<feature type="transmembrane region" description="Helical" evidence="10">
    <location>
        <begin position="353"/>
        <end position="375"/>
    </location>
</feature>
<feature type="transmembrane region" description="Helical" evidence="10">
    <location>
        <begin position="87"/>
        <end position="118"/>
    </location>
</feature>
<feature type="transmembrane region" description="Helical" evidence="10">
    <location>
        <begin position="233"/>
        <end position="258"/>
    </location>
</feature>
<evidence type="ECO:0000256" key="2">
    <source>
        <dbReference type="ARBA" id="ARBA00022475"/>
    </source>
</evidence>
<evidence type="ECO:0000256" key="9">
    <source>
        <dbReference type="ARBA" id="ARBA00061532"/>
    </source>
</evidence>
<feature type="transmembrane region" description="Helical" evidence="10">
    <location>
        <begin position="192"/>
        <end position="212"/>
    </location>
</feature>
<evidence type="ECO:0000256" key="4">
    <source>
        <dbReference type="ARBA" id="ARBA00022960"/>
    </source>
</evidence>
<keyword evidence="2 10" id="KW-1003">Cell membrane</keyword>
<gene>
    <name evidence="12" type="primary">mviN</name>
    <name evidence="10" type="synonym">murJ</name>
    <name evidence="12" type="ORF">CUN60_08255</name>
</gene>
<keyword evidence="4 10" id="KW-0133">Cell shape</keyword>
<reference evidence="13" key="1">
    <citation type="submission" date="2017-11" db="EMBL/GenBank/DDBJ databases">
        <authorList>
            <person name="Chan K.G."/>
            <person name="Lee L.S."/>
        </authorList>
    </citation>
    <scope>NUCLEOTIDE SEQUENCE [LARGE SCALE GENOMIC DNA]</scope>
    <source>
        <strain evidence="13">DSM 100970</strain>
    </source>
</reference>
<feature type="transmembrane region" description="Helical" evidence="10">
    <location>
        <begin position="138"/>
        <end position="158"/>
    </location>
</feature>
<dbReference type="PRINTS" id="PR01806">
    <property type="entry name" value="VIRFACTRMVIN"/>
</dbReference>
<keyword evidence="7 10" id="KW-0472">Membrane</keyword>
<dbReference type="Pfam" id="PF03023">
    <property type="entry name" value="MurJ"/>
    <property type="match status" value="1"/>
</dbReference>
<comment type="similarity">
    <text evidence="9 10 11">Belongs to the MurJ/MviN family.</text>
</comment>